<dbReference type="SMART" id="SM00249">
    <property type="entry name" value="PHD"/>
    <property type="match status" value="1"/>
</dbReference>
<dbReference type="CDD" id="cd18809">
    <property type="entry name" value="SF1_C_RecD"/>
    <property type="match status" value="1"/>
</dbReference>
<evidence type="ECO:0000256" key="3">
    <source>
        <dbReference type="ARBA" id="ARBA00022833"/>
    </source>
</evidence>
<dbReference type="SUPFAM" id="SSF57903">
    <property type="entry name" value="FYVE/PHD zinc finger"/>
    <property type="match status" value="1"/>
</dbReference>
<feature type="compositionally biased region" description="Basic and acidic residues" evidence="6">
    <location>
        <begin position="2438"/>
        <end position="2450"/>
    </location>
</feature>
<dbReference type="PaxDb" id="3055-EDO97871"/>
<keyword evidence="5" id="KW-0067">ATP-binding</keyword>
<feature type="compositionally biased region" description="Low complexity" evidence="6">
    <location>
        <begin position="1"/>
        <end position="15"/>
    </location>
</feature>
<dbReference type="Pfam" id="PF00628">
    <property type="entry name" value="PHD"/>
    <property type="match status" value="1"/>
</dbReference>
<evidence type="ECO:0000313" key="9">
    <source>
        <dbReference type="Proteomes" id="UP000006906"/>
    </source>
</evidence>
<gene>
    <name evidence="8" type="ORF">CHLRE_32g758797v5</name>
</gene>
<feature type="compositionally biased region" description="Gly residues" evidence="6">
    <location>
        <begin position="64"/>
        <end position="77"/>
    </location>
</feature>
<dbReference type="STRING" id="3055.A0A2K3CMY7"/>
<dbReference type="InterPro" id="IPR010285">
    <property type="entry name" value="DNA_helicase_pif1-like_DEAD"/>
</dbReference>
<dbReference type="InterPro" id="IPR011011">
    <property type="entry name" value="Znf_FYVE_PHD"/>
</dbReference>
<feature type="compositionally biased region" description="Gly residues" evidence="6">
    <location>
        <begin position="160"/>
        <end position="173"/>
    </location>
</feature>
<comment type="cofactor">
    <cofactor evidence="5">
        <name>Mg(2+)</name>
        <dbReference type="ChEBI" id="CHEBI:18420"/>
    </cofactor>
</comment>
<feature type="compositionally biased region" description="Low complexity" evidence="6">
    <location>
        <begin position="92"/>
        <end position="111"/>
    </location>
</feature>
<dbReference type="GO" id="GO:0008270">
    <property type="term" value="F:zinc ion binding"/>
    <property type="evidence" value="ECO:0007669"/>
    <property type="project" value="UniProtKB-KW"/>
</dbReference>
<feature type="non-terminal residue" evidence="8">
    <location>
        <position position="2626"/>
    </location>
</feature>
<keyword evidence="5" id="KW-0378">Hydrolase</keyword>
<dbReference type="Gramene" id="PNW69635">
    <property type="protein sequence ID" value="PNW69635"/>
    <property type="gene ID" value="CHLRE_32g758797v5"/>
</dbReference>
<feature type="region of interest" description="Disordered" evidence="6">
    <location>
        <begin position="310"/>
        <end position="359"/>
    </location>
</feature>
<dbReference type="GO" id="GO:0005524">
    <property type="term" value="F:ATP binding"/>
    <property type="evidence" value="ECO:0007669"/>
    <property type="project" value="UniProtKB-KW"/>
</dbReference>
<dbReference type="InterPro" id="IPR001965">
    <property type="entry name" value="Znf_PHD"/>
</dbReference>
<feature type="region of interest" description="Disordered" evidence="6">
    <location>
        <begin position="2385"/>
        <end position="2512"/>
    </location>
</feature>
<feature type="compositionally biased region" description="Gly residues" evidence="6">
    <location>
        <begin position="222"/>
        <end position="235"/>
    </location>
</feature>
<dbReference type="InterPro" id="IPR013083">
    <property type="entry name" value="Znf_RING/FYVE/PHD"/>
</dbReference>
<keyword evidence="5" id="KW-0547">Nucleotide-binding</keyword>
<dbReference type="Gene3D" id="3.30.40.10">
    <property type="entry name" value="Zinc/RING finger domain, C3HC4 (zinc finger)"/>
    <property type="match status" value="1"/>
</dbReference>
<feature type="domain" description="PHD-type" evidence="7">
    <location>
        <begin position="1334"/>
        <end position="1389"/>
    </location>
</feature>
<keyword evidence="5" id="KW-0227">DNA damage</keyword>
<dbReference type="InterPro" id="IPR025476">
    <property type="entry name" value="Helitron_helicase-like"/>
</dbReference>
<feature type="compositionally biased region" description="Low complexity" evidence="6">
    <location>
        <begin position="555"/>
        <end position="565"/>
    </location>
</feature>
<feature type="compositionally biased region" description="Low complexity" evidence="6">
    <location>
        <begin position="44"/>
        <end position="63"/>
    </location>
</feature>
<dbReference type="PROSITE" id="PS01359">
    <property type="entry name" value="ZF_PHD_1"/>
    <property type="match status" value="1"/>
</dbReference>
<dbReference type="RefSeq" id="XP_042914062.1">
    <property type="nucleotide sequence ID" value="XM_043073016.1"/>
</dbReference>
<feature type="compositionally biased region" description="Acidic residues" evidence="6">
    <location>
        <begin position="1702"/>
        <end position="1713"/>
    </location>
</feature>
<accession>A0A2K3CMY7</accession>
<feature type="compositionally biased region" description="Basic and acidic residues" evidence="6">
    <location>
        <begin position="972"/>
        <end position="990"/>
    </location>
</feature>
<evidence type="ECO:0000256" key="2">
    <source>
        <dbReference type="ARBA" id="ARBA00022771"/>
    </source>
</evidence>
<feature type="compositionally biased region" description="Gly residues" evidence="6">
    <location>
        <begin position="2401"/>
        <end position="2415"/>
    </location>
</feature>
<comment type="catalytic activity">
    <reaction evidence="5">
        <text>ATP + H2O = ADP + phosphate + H(+)</text>
        <dbReference type="Rhea" id="RHEA:13065"/>
        <dbReference type="ChEBI" id="CHEBI:15377"/>
        <dbReference type="ChEBI" id="CHEBI:15378"/>
        <dbReference type="ChEBI" id="CHEBI:30616"/>
        <dbReference type="ChEBI" id="CHEBI:43474"/>
        <dbReference type="ChEBI" id="CHEBI:456216"/>
        <dbReference type="EC" id="5.6.2.3"/>
    </reaction>
</comment>
<name>A0A2K3CMY7_CHLRE</name>
<feature type="compositionally biased region" description="Gly residues" evidence="6">
    <location>
        <begin position="16"/>
        <end position="29"/>
    </location>
</feature>
<feature type="region of interest" description="Disordered" evidence="6">
    <location>
        <begin position="476"/>
        <end position="495"/>
    </location>
</feature>
<organism evidence="8 9">
    <name type="scientific">Chlamydomonas reinhardtii</name>
    <name type="common">Chlamydomonas smithii</name>
    <dbReference type="NCBI Taxonomy" id="3055"/>
    <lineage>
        <taxon>Eukaryota</taxon>
        <taxon>Viridiplantae</taxon>
        <taxon>Chlorophyta</taxon>
        <taxon>core chlorophytes</taxon>
        <taxon>Chlorophyceae</taxon>
        <taxon>CS clade</taxon>
        <taxon>Chlamydomonadales</taxon>
        <taxon>Chlamydomonadaceae</taxon>
        <taxon>Chlamydomonas</taxon>
    </lineage>
</organism>
<evidence type="ECO:0000313" key="8">
    <source>
        <dbReference type="EMBL" id="PNW69635.1"/>
    </source>
</evidence>
<feature type="region of interest" description="Disordered" evidence="6">
    <location>
        <begin position="1"/>
        <end position="239"/>
    </location>
</feature>
<feature type="region of interest" description="Disordered" evidence="6">
    <location>
        <begin position="754"/>
        <end position="782"/>
    </location>
</feature>
<feature type="compositionally biased region" description="Gly residues" evidence="6">
    <location>
        <begin position="112"/>
        <end position="125"/>
    </location>
</feature>
<dbReference type="InterPro" id="IPR051055">
    <property type="entry name" value="PIF1_helicase"/>
</dbReference>
<evidence type="ECO:0000256" key="4">
    <source>
        <dbReference type="PROSITE-ProRule" id="PRU00146"/>
    </source>
</evidence>
<feature type="compositionally biased region" description="Low complexity" evidence="6">
    <location>
        <begin position="188"/>
        <end position="211"/>
    </location>
</feature>
<evidence type="ECO:0000256" key="1">
    <source>
        <dbReference type="ARBA" id="ARBA00022723"/>
    </source>
</evidence>
<keyword evidence="1" id="KW-0479">Metal-binding</keyword>
<feature type="compositionally biased region" description="Low complexity" evidence="6">
    <location>
        <begin position="2482"/>
        <end position="2494"/>
    </location>
</feature>
<evidence type="ECO:0000259" key="7">
    <source>
        <dbReference type="PROSITE" id="PS50016"/>
    </source>
</evidence>
<evidence type="ECO:0000256" key="5">
    <source>
        <dbReference type="RuleBase" id="RU363044"/>
    </source>
</evidence>
<sequence>MPDAAPAAGAAAEAAGGAGGGDGGAGGDAGAAAAAREGGGGGEPADTAMPDAAPAAGAAAEAAGGAGGGDGGAGGDAGAAAAAREGSGGGEPADTAMPDAAPAAGAAAEAAGGAGGGDGGAGGDAGAAAAAREGGGGGEPADTAMPDAAPAAGAAAEAAGGAGGGDGGAGGDAGAAAAAREGGGGGEPADTAMPDAAPAAADTPAVATEAAAGREPDASEGHAGGRVSGGSGGAGSDAAAAGSYDAAAAYMREVGGAPTAVGAGGWRRQLLKAVAERALADAEAAGRGPNAIVFVSHPTLGEFAVRRLSPHRGDHDEDDQRPESGSTAAVDGVGGNGEPGGADVEPGGGSGKPADTDLTDALPVAGAATAAVAAAAAAAEGNAGESGGGSRTGGDPDAAGAGSGDGGLAGTAAAPLAPAIPRDAADQLPELRDDSDGSDADEPVADGRAADRALPHELRHFGQRFGCGPGCAHTHHSAGIPPPGQQPGGVPPAALGLDPATALRLDQLITAAGAHVAVAAIAGAVVGAARQVAEGQAGDGNTRCGRGLASGGHAGMPPAGADAGARTGAHGGSGRDANATTTAATAAAAGGAHPAAAVAAAAAEPPLPPVDVVMAEANPVLPRDALHTATTQAGRAARAREERTMATTITTRTGGVLSIHAHPDLEALAFPMLYPYGTNHFGTNREQPIGIAAYFTNRVQNADRRFQLPVYLAWAVSLSVYLQLRNQISVSLRIQQNGRAPRLNTLRRQVAALQRQQRRQDAAVPDPAAAGEASPPRPATALLAGGRPGRWNLYRGGGVAPTPGAAAGREQHAEDGGQDADAADLGDIETTARAVLSNIRGTPAYWADAAADLFAMLRSIGPPTWFLTLSANELGWDDLVLALISEPEERARRAKEALGAVAFDAATPRERGDSVRAALGAAAYIAASPAERETAARRALGTAAYTSATPGQRQASAQQALGEEAFQRLTHNQREPSAREAMGEAAYRRATEEQRRDALLDSVTRSAMFQLIRDNQVTVARHFNHRFETLLKAIIECPDYLGEVQDYFWRVEFQRRGSPHIHMLLWVRDAPNMDTADGMASAPAFIDRYASAKLPDREADPVLHDLVKRYQIHGHTFTCGGLDGPCRFLYAKDACEATRLRQDGDRKLRRGDSYVIARGPGDGNVVPYSPALLRLWGANMDLQLIGNAAGAAAYVTAYMTKAETDGTRKTVQEAVGGMPEDAPAAAVLRRACTALLSKREYSMQEAAWLLIGSTLKLRGSSRATVKLCCRPKQERPGIAARNAFAANTDGERDVLLATNHYDYYAARPLGLTGALGAPRHRCRPAATADDEEPDTACEVCSSTDADEGANFMLLCDTANCPYGYHGRCLEAPLLEAPQGDWFCPHCRQRAAAAVDAEAAARARAAAVAAAAAAAGQCTVAEPALEQDGAGLGGAQGEAAAHAATAATGDGDGAAGGGTGGMAATGTTAPATEAARTASIEALLARNARQGRQQAGPEVVAGSALPASWEDVSLFMFLSEFSVSRVQSRDAVSLSAPFDGSSPTHTRLYIKRRPNKPSVLRCHPRTTADSHGDKHFWAQLFLHKPWRSEAALTAGFGSALDAFRVAMRNPAFVSAVRPGPAADALEAEVERLRALDEEAGGLVLDQVHADPDAGAAEAQDDTTGLYDPELLPAHVRAAVDQEADAGGGGAGGGGGNDGGGGEGEGEGNEMEGDGGGDAAGAAAAAAGRDVPVLTAGARMTREEYDAGRRALSPEQRAVFTAVFQHVHATAEAARTGQDAPRQLLEFVTGGGGTGKSFLIKLVTEMLRRTHPDGEPVVLTAPTGVAAFNIRGSTIHRALGLPVENCRESGARRVHWEPLSANRLQELRQIWACVRYLIVDEISMVSAATLWHIHRRLVEIMDTPEHWPFGGINLIVLGDFYQLPPVKATFVFDGEGRGTCADARDGAAMFRELFHMFELTQNQRQAGDPLWAAVLNVLRLGVRTGSRQDLRAWELACAIVKERMLASVSSNGKALDADFQNAPRLLSLTLEVDEYNAARLQELTSTPGVVCHVIAAQDQLVPEPGQPAGEIQAGDVPTSADMCGGLGACVRLAVGARVMLRRNVHTLDGLVNGAQGTVTGVEFSRGAVSAVLVQFDDPDVGRLERARAAAARGQPEPASAPVAIARATSRFYNTRRTRELSRQQFPLALCWALTIHKTQGLSLHKAVINLGRSVFDAGQAYVALSRVRSLAGVALSQYVSTSLEKVSPQVSAEYERLRAKSARFRQEQAVADADAEAAVAPIAAAITAADEARVADAAVPADSDIADGAAAGGGGQDLATATVPAAAAVAVVAALGDAAATTADRSATGILLAIYQARPSAARLPPGAEEAAWDRASARWNTVQAAAQAGAADVGEMPAPTGAGRGEGGAAHGGHTGQRGRGRGRRGGLVPQVAGHRRPRDGDEGGVEDQRPARRVRAADAAATPAARVAAAPGASGSGGGAGANVAAQLLQQQQRAGGGRAGRGQQGRGAADGVGRTLADGTLASHSDYNAAAVAWGDLTYDFTSWAALLGCVRALPGCTHSWLYMPLIVDALLPEGRARAAFPFRRPNGWRQLVGLLKAGAADAGIIAAQLLLDLDWHISAEAQEQ</sequence>
<evidence type="ECO:0000256" key="6">
    <source>
        <dbReference type="SAM" id="MobiDB-lite"/>
    </source>
</evidence>
<dbReference type="Pfam" id="PF05970">
    <property type="entry name" value="PIF1"/>
    <property type="match status" value="1"/>
</dbReference>
<keyword evidence="3" id="KW-0862">Zinc</keyword>
<keyword evidence="2 4" id="KW-0863">Zinc-finger</keyword>
<dbReference type="PROSITE" id="PS50016">
    <property type="entry name" value="ZF_PHD_2"/>
    <property type="match status" value="1"/>
</dbReference>
<feature type="region of interest" description="Disordered" evidence="6">
    <location>
        <begin position="381"/>
        <end position="413"/>
    </location>
</feature>
<dbReference type="Pfam" id="PF14214">
    <property type="entry name" value="Helitron_like_N"/>
    <property type="match status" value="2"/>
</dbReference>
<dbReference type="GeneID" id="66057356"/>
<comment type="similarity">
    <text evidence="5">Belongs to the helicase family.</text>
</comment>
<dbReference type="Gene3D" id="3.40.50.300">
    <property type="entry name" value="P-loop containing nucleotide triphosphate hydrolases"/>
    <property type="match status" value="1"/>
</dbReference>
<reference evidence="8 9" key="1">
    <citation type="journal article" date="2007" name="Science">
        <title>The Chlamydomonas genome reveals the evolution of key animal and plant functions.</title>
        <authorList>
            <person name="Merchant S.S."/>
            <person name="Prochnik S.E."/>
            <person name="Vallon O."/>
            <person name="Harris E.H."/>
            <person name="Karpowicz S.J."/>
            <person name="Witman G.B."/>
            <person name="Terry A."/>
            <person name="Salamov A."/>
            <person name="Fritz-Laylin L.K."/>
            <person name="Marechal-Drouard L."/>
            <person name="Marshall W.F."/>
            <person name="Qu L.H."/>
            <person name="Nelson D.R."/>
            <person name="Sanderfoot A.A."/>
            <person name="Spalding M.H."/>
            <person name="Kapitonov V.V."/>
            <person name="Ren Q."/>
            <person name="Ferris P."/>
            <person name="Lindquist E."/>
            <person name="Shapiro H."/>
            <person name="Lucas S.M."/>
            <person name="Grimwood J."/>
            <person name="Schmutz J."/>
            <person name="Cardol P."/>
            <person name="Cerutti H."/>
            <person name="Chanfreau G."/>
            <person name="Chen C.L."/>
            <person name="Cognat V."/>
            <person name="Croft M.T."/>
            <person name="Dent R."/>
            <person name="Dutcher S."/>
            <person name="Fernandez E."/>
            <person name="Fukuzawa H."/>
            <person name="Gonzalez-Ballester D."/>
            <person name="Gonzalez-Halphen D."/>
            <person name="Hallmann A."/>
            <person name="Hanikenne M."/>
            <person name="Hippler M."/>
            <person name="Inwood W."/>
            <person name="Jabbari K."/>
            <person name="Kalanon M."/>
            <person name="Kuras R."/>
            <person name="Lefebvre P.A."/>
            <person name="Lemaire S.D."/>
            <person name="Lobanov A.V."/>
            <person name="Lohr M."/>
            <person name="Manuell A."/>
            <person name="Meier I."/>
            <person name="Mets L."/>
            <person name="Mittag M."/>
            <person name="Mittelmeier T."/>
            <person name="Moroney J.V."/>
            <person name="Moseley J."/>
            <person name="Napoli C."/>
            <person name="Nedelcu A.M."/>
            <person name="Niyogi K."/>
            <person name="Novoselov S.V."/>
            <person name="Paulsen I.T."/>
            <person name="Pazour G."/>
            <person name="Purton S."/>
            <person name="Ral J.P."/>
            <person name="Riano-Pachon D.M."/>
            <person name="Riekhof W."/>
            <person name="Rymarquis L."/>
            <person name="Schroda M."/>
            <person name="Stern D."/>
            <person name="Umen J."/>
            <person name="Willows R."/>
            <person name="Wilson N."/>
            <person name="Zimmer S.L."/>
            <person name="Allmer J."/>
            <person name="Balk J."/>
            <person name="Bisova K."/>
            <person name="Chen C.J."/>
            <person name="Elias M."/>
            <person name="Gendler K."/>
            <person name="Hauser C."/>
            <person name="Lamb M.R."/>
            <person name="Ledford H."/>
            <person name="Long J.C."/>
            <person name="Minagawa J."/>
            <person name="Page M.D."/>
            <person name="Pan J."/>
            <person name="Pootakham W."/>
            <person name="Roje S."/>
            <person name="Rose A."/>
            <person name="Stahlberg E."/>
            <person name="Terauchi A.M."/>
            <person name="Yang P."/>
            <person name="Ball S."/>
            <person name="Bowler C."/>
            <person name="Dieckmann C.L."/>
            <person name="Gladyshev V.N."/>
            <person name="Green P."/>
            <person name="Jorgensen R."/>
            <person name="Mayfield S."/>
            <person name="Mueller-Roeber B."/>
            <person name="Rajamani S."/>
            <person name="Sayre R.T."/>
            <person name="Brokstein P."/>
            <person name="Dubchak I."/>
            <person name="Goodstein D."/>
            <person name="Hornick L."/>
            <person name="Huang Y.W."/>
            <person name="Jhaveri J."/>
            <person name="Luo Y."/>
            <person name="Martinez D."/>
            <person name="Ngau W.C."/>
            <person name="Otillar B."/>
            <person name="Poliakov A."/>
            <person name="Porter A."/>
            <person name="Szajkowski L."/>
            <person name="Werner G."/>
            <person name="Zhou K."/>
            <person name="Grigoriev I.V."/>
            <person name="Rokhsar D.S."/>
            <person name="Grossman A.R."/>
        </authorList>
    </citation>
    <scope>NUCLEOTIDE SEQUENCE [LARGE SCALE GENOMIC DNA]</scope>
    <source>
        <strain evidence="9">CC-503</strain>
    </source>
</reference>
<keyword evidence="9" id="KW-1185">Reference proteome</keyword>
<feature type="compositionally biased region" description="Gly residues" evidence="6">
    <location>
        <begin position="1684"/>
        <end position="1701"/>
    </location>
</feature>
<dbReference type="GO" id="GO:0006310">
    <property type="term" value="P:DNA recombination"/>
    <property type="evidence" value="ECO:0007669"/>
    <property type="project" value="UniProtKB-KW"/>
</dbReference>
<keyword evidence="5" id="KW-0233">DNA recombination</keyword>
<dbReference type="GO" id="GO:0043139">
    <property type="term" value="F:5'-3' DNA helicase activity"/>
    <property type="evidence" value="ECO:0007669"/>
    <property type="project" value="UniProtKB-EC"/>
</dbReference>
<protein>
    <recommendedName>
        <fullName evidence="5">ATP-dependent DNA helicase</fullName>
        <ecNumber evidence="5">5.6.2.3</ecNumber>
    </recommendedName>
</protein>
<dbReference type="InterPro" id="IPR019787">
    <property type="entry name" value="Znf_PHD-finger"/>
</dbReference>
<feature type="compositionally biased region" description="Low complexity" evidence="6">
    <location>
        <begin position="2457"/>
        <end position="2473"/>
    </location>
</feature>
<feature type="region of interest" description="Disordered" evidence="6">
    <location>
        <begin position="797"/>
        <end position="820"/>
    </location>
</feature>
<feature type="region of interest" description="Disordered" evidence="6">
    <location>
        <begin position="969"/>
        <end position="990"/>
    </location>
</feature>
<feature type="region of interest" description="Disordered" evidence="6">
    <location>
        <begin position="534"/>
        <end position="579"/>
    </location>
</feature>
<dbReference type="EMBL" id="KZ454959">
    <property type="protein sequence ID" value="PNW69635.1"/>
    <property type="molecule type" value="Genomic_DNA"/>
</dbReference>
<dbReference type="SUPFAM" id="SSF52540">
    <property type="entry name" value="P-loop containing nucleoside triphosphate hydrolases"/>
    <property type="match status" value="2"/>
</dbReference>
<dbReference type="KEGG" id="cre:CHLRE_32g758797v5"/>
<dbReference type="GO" id="GO:0016887">
    <property type="term" value="F:ATP hydrolysis activity"/>
    <property type="evidence" value="ECO:0007669"/>
    <property type="project" value="RHEA"/>
</dbReference>
<dbReference type="PANTHER" id="PTHR47642:SF5">
    <property type="entry name" value="ATP-DEPENDENT DNA HELICASE"/>
    <property type="match status" value="1"/>
</dbReference>
<dbReference type="InParanoid" id="A0A2K3CMY7"/>
<dbReference type="OrthoDB" id="508102at2759"/>
<feature type="compositionally biased region" description="Low complexity" evidence="6">
    <location>
        <begin position="140"/>
        <end position="159"/>
    </location>
</feature>
<dbReference type="GO" id="GO:0000723">
    <property type="term" value="P:telomere maintenance"/>
    <property type="evidence" value="ECO:0007669"/>
    <property type="project" value="InterPro"/>
</dbReference>
<feature type="region of interest" description="Disordered" evidence="6">
    <location>
        <begin position="1682"/>
        <end position="1722"/>
    </location>
</feature>
<feature type="compositionally biased region" description="Gly residues" evidence="6">
    <location>
        <begin position="332"/>
        <end position="351"/>
    </location>
</feature>
<proteinExistence type="inferred from homology"/>
<dbReference type="GO" id="GO:0006281">
    <property type="term" value="P:DNA repair"/>
    <property type="evidence" value="ECO:0007669"/>
    <property type="project" value="UniProtKB-KW"/>
</dbReference>
<dbReference type="Proteomes" id="UP000006906">
    <property type="component" value="Unassembled WGS sequence"/>
</dbReference>
<dbReference type="InterPro" id="IPR027417">
    <property type="entry name" value="P-loop_NTPase"/>
</dbReference>
<dbReference type="EC" id="5.6.2.3" evidence="5"/>
<keyword evidence="5" id="KW-0347">Helicase</keyword>
<keyword evidence="5" id="KW-0234">DNA repair</keyword>
<dbReference type="InterPro" id="IPR019786">
    <property type="entry name" value="Zinc_finger_PHD-type_CS"/>
</dbReference>
<dbReference type="PANTHER" id="PTHR47642">
    <property type="entry name" value="ATP-DEPENDENT DNA HELICASE"/>
    <property type="match status" value="1"/>
</dbReference>
<feature type="compositionally biased region" description="Gly residues" evidence="6">
    <location>
        <begin position="2495"/>
        <end position="2511"/>
    </location>
</feature>